<dbReference type="Proteomes" id="UP000193986">
    <property type="component" value="Unassembled WGS sequence"/>
</dbReference>
<reference evidence="2 3" key="1">
    <citation type="submission" date="2016-07" db="EMBL/GenBank/DDBJ databases">
        <title>Pervasive Adenine N6-methylation of Active Genes in Fungi.</title>
        <authorList>
            <consortium name="DOE Joint Genome Institute"/>
            <person name="Mondo S.J."/>
            <person name="Dannebaum R.O."/>
            <person name="Kuo R.C."/>
            <person name="Labutti K."/>
            <person name="Haridas S."/>
            <person name="Kuo A."/>
            <person name="Salamov A."/>
            <person name="Ahrendt S.R."/>
            <person name="Lipzen A."/>
            <person name="Sullivan W."/>
            <person name="Andreopoulos W.B."/>
            <person name="Clum A."/>
            <person name="Lindquist E."/>
            <person name="Daum C."/>
            <person name="Ramamoorthy G.K."/>
            <person name="Gryganskyi A."/>
            <person name="Culley D."/>
            <person name="Magnuson J.K."/>
            <person name="James T.Y."/>
            <person name="O'Malley M.A."/>
            <person name="Stajich J.E."/>
            <person name="Spatafora J.W."/>
            <person name="Visel A."/>
            <person name="Grigoriev I.V."/>
        </authorList>
    </citation>
    <scope>NUCLEOTIDE SEQUENCE [LARGE SCALE GENOMIC DNA]</scope>
    <source>
        <strain evidence="2 3">68-887.2</strain>
    </source>
</reference>
<comment type="caution">
    <text evidence="2">The sequence shown here is derived from an EMBL/GenBank/DDBJ whole genome shotgun (WGS) entry which is preliminary data.</text>
</comment>
<gene>
    <name evidence="2" type="ORF">BCR39DRAFT_523584</name>
</gene>
<name>A0A1Y2BBW4_9TREE</name>
<dbReference type="InterPro" id="IPR045469">
    <property type="entry name" value="Nis1"/>
</dbReference>
<evidence type="ECO:0000313" key="2">
    <source>
        <dbReference type="EMBL" id="ORY32254.1"/>
    </source>
</evidence>
<organism evidence="2 3">
    <name type="scientific">Naematelia encephala</name>
    <dbReference type="NCBI Taxonomy" id="71784"/>
    <lineage>
        <taxon>Eukaryota</taxon>
        <taxon>Fungi</taxon>
        <taxon>Dikarya</taxon>
        <taxon>Basidiomycota</taxon>
        <taxon>Agaricomycotina</taxon>
        <taxon>Tremellomycetes</taxon>
        <taxon>Tremellales</taxon>
        <taxon>Naemateliaceae</taxon>
        <taxon>Naematelia</taxon>
    </lineage>
</organism>
<dbReference type="OrthoDB" id="2568025at2759"/>
<accession>A0A1Y2BBW4</accession>
<dbReference type="InParanoid" id="A0A1Y2BBW4"/>
<feature type="chain" id="PRO_5013390795" evidence="1">
    <location>
        <begin position="28"/>
        <end position="145"/>
    </location>
</feature>
<protein>
    <submittedName>
        <fullName evidence="2">Uncharacterized protein</fullName>
    </submittedName>
</protein>
<feature type="signal peptide" evidence="1">
    <location>
        <begin position="1"/>
        <end position="27"/>
    </location>
</feature>
<dbReference type="AlphaFoldDB" id="A0A1Y2BBW4"/>
<keyword evidence="1" id="KW-0732">Signal</keyword>
<proteinExistence type="predicted"/>
<keyword evidence="3" id="KW-1185">Reference proteome</keyword>
<dbReference type="Pfam" id="PF19271">
    <property type="entry name" value="Nis1"/>
    <property type="match status" value="1"/>
</dbReference>
<sequence length="145" mass="16083">MFQPRSTTSILITIFFALTALLPLTSARIANITVPSTLRAGGNFTATVYTEDYIQNWTDFGIIWGIKRPSLASCRECLGDMLSYNDLFSDKGFPQLDGKATFQVPLSKDWGEGRWILVAAAPYLVGASAETQIRYFTQNITVTDE</sequence>
<dbReference type="EMBL" id="MCFC01000010">
    <property type="protein sequence ID" value="ORY32254.1"/>
    <property type="molecule type" value="Genomic_DNA"/>
</dbReference>
<evidence type="ECO:0000256" key="1">
    <source>
        <dbReference type="SAM" id="SignalP"/>
    </source>
</evidence>
<evidence type="ECO:0000313" key="3">
    <source>
        <dbReference type="Proteomes" id="UP000193986"/>
    </source>
</evidence>